<dbReference type="InterPro" id="IPR002328">
    <property type="entry name" value="ADH_Zn_CS"/>
</dbReference>
<evidence type="ECO:0000256" key="2">
    <source>
        <dbReference type="ARBA" id="ARBA00022833"/>
    </source>
</evidence>
<dbReference type="InterPro" id="IPR013149">
    <property type="entry name" value="ADH-like_C"/>
</dbReference>
<evidence type="ECO:0000313" key="7">
    <source>
        <dbReference type="EMBL" id="MBL0419659.1"/>
    </source>
</evidence>
<dbReference type="GO" id="GO:0016491">
    <property type="term" value="F:oxidoreductase activity"/>
    <property type="evidence" value="ECO:0007669"/>
    <property type="project" value="UniProtKB-KW"/>
</dbReference>
<accession>A0A937D0P7</accession>
<keyword evidence="1 4" id="KW-0479">Metal-binding</keyword>
<dbReference type="RefSeq" id="WP_201682673.1">
    <property type="nucleotide sequence ID" value="NZ_JAEQNA010000001.1"/>
</dbReference>
<evidence type="ECO:0000256" key="4">
    <source>
        <dbReference type="RuleBase" id="RU361277"/>
    </source>
</evidence>
<gene>
    <name evidence="7" type="ORF">JI739_04780</name>
</gene>
<proteinExistence type="inferred from homology"/>
<dbReference type="Gene3D" id="3.40.50.720">
    <property type="entry name" value="NAD(P)-binding Rossmann-like Domain"/>
    <property type="match status" value="1"/>
</dbReference>
<dbReference type="AlphaFoldDB" id="A0A937D0P7"/>
<dbReference type="InterPro" id="IPR013154">
    <property type="entry name" value="ADH-like_N"/>
</dbReference>
<keyword evidence="8" id="KW-1185">Reference proteome</keyword>
<protein>
    <submittedName>
        <fullName evidence="7">Alcohol dehydrogenase catalytic domain-containing protein</fullName>
    </submittedName>
</protein>
<evidence type="ECO:0000256" key="3">
    <source>
        <dbReference type="ARBA" id="ARBA00023002"/>
    </source>
</evidence>
<dbReference type="Pfam" id="PF08240">
    <property type="entry name" value="ADH_N"/>
    <property type="match status" value="1"/>
</dbReference>
<keyword evidence="3" id="KW-0560">Oxidoreductase</keyword>
<evidence type="ECO:0000313" key="8">
    <source>
        <dbReference type="Proteomes" id="UP000613011"/>
    </source>
</evidence>
<comment type="caution">
    <text evidence="7">The sequence shown here is derived from an EMBL/GenBank/DDBJ whole genome shotgun (WGS) entry which is preliminary data.</text>
</comment>
<dbReference type="SUPFAM" id="SSF51735">
    <property type="entry name" value="NAD(P)-binding Rossmann-fold domains"/>
    <property type="match status" value="1"/>
</dbReference>
<organism evidence="7 8">
    <name type="scientific">Ramlibacter aurantiacus</name>
    <dbReference type="NCBI Taxonomy" id="2801330"/>
    <lineage>
        <taxon>Bacteria</taxon>
        <taxon>Pseudomonadati</taxon>
        <taxon>Pseudomonadota</taxon>
        <taxon>Betaproteobacteria</taxon>
        <taxon>Burkholderiales</taxon>
        <taxon>Comamonadaceae</taxon>
        <taxon>Ramlibacter</taxon>
    </lineage>
</organism>
<dbReference type="SUPFAM" id="SSF50129">
    <property type="entry name" value="GroES-like"/>
    <property type="match status" value="1"/>
</dbReference>
<dbReference type="InterPro" id="IPR011032">
    <property type="entry name" value="GroES-like_sf"/>
</dbReference>
<dbReference type="Pfam" id="PF00107">
    <property type="entry name" value="ADH_zinc_N"/>
    <property type="match status" value="1"/>
</dbReference>
<keyword evidence="2 4" id="KW-0862">Zinc</keyword>
<reference evidence="7" key="1">
    <citation type="submission" date="2021-01" db="EMBL/GenBank/DDBJ databases">
        <title>Ramlibacter sp. strain AW1 16S ribosomal RNA gene Genome sequencing and assembly.</title>
        <authorList>
            <person name="Kang M."/>
        </authorList>
    </citation>
    <scope>NUCLEOTIDE SEQUENCE</scope>
    <source>
        <strain evidence="7">AW1</strain>
    </source>
</reference>
<dbReference type="EMBL" id="JAEQNA010000001">
    <property type="protein sequence ID" value="MBL0419659.1"/>
    <property type="molecule type" value="Genomic_DNA"/>
</dbReference>
<dbReference type="PANTHER" id="PTHR43401">
    <property type="entry name" value="L-THREONINE 3-DEHYDROGENASE"/>
    <property type="match status" value="1"/>
</dbReference>
<dbReference type="GO" id="GO:0008270">
    <property type="term" value="F:zinc ion binding"/>
    <property type="evidence" value="ECO:0007669"/>
    <property type="project" value="InterPro"/>
</dbReference>
<dbReference type="InterPro" id="IPR050129">
    <property type="entry name" value="Zn_alcohol_dh"/>
</dbReference>
<evidence type="ECO:0000259" key="5">
    <source>
        <dbReference type="Pfam" id="PF00107"/>
    </source>
</evidence>
<dbReference type="PROSITE" id="PS00059">
    <property type="entry name" value="ADH_ZINC"/>
    <property type="match status" value="1"/>
</dbReference>
<dbReference type="PANTHER" id="PTHR43401:SF5">
    <property type="entry name" value="ALCOHOL DEHYDROGENASE-RELATED"/>
    <property type="match status" value="1"/>
</dbReference>
<comment type="cofactor">
    <cofactor evidence="4">
        <name>Zn(2+)</name>
        <dbReference type="ChEBI" id="CHEBI:29105"/>
    </cofactor>
</comment>
<sequence length="368" mass="39287">MNTMLAARAHQGAAELRLEQVPIAELGPREVRVRVAAAGIAPGMMKLLEKGLFKHLPSTPGHEIAGVVESIGSDVDPAWVGRRVRVHPMLSCGECDYCRTDRQQMCSECAMIGHAAFGTGPLALYARYHDGGLAEFARAPVDLLDVLPDPVSFEVGAKVHDLANAVRALKCSALPASGRLVVTAATGTMGTATIKLARFFGARELVLVARSRERLEAVRGMAGELPVSLVPLEELGADWETAQGLTRRLREIWPSGADGVLDYFPSGPGTGQAMAALALGGTLVHMGGNPSPVTWPIARIMQSCWRIVGTRACTRSDTDAVLQLLATGELQAEDLITHRFPLSRVNAALTAMMDRSEPMWMTVVQPGA</sequence>
<dbReference type="Gene3D" id="3.90.180.10">
    <property type="entry name" value="Medium-chain alcohol dehydrogenases, catalytic domain"/>
    <property type="match status" value="1"/>
</dbReference>
<dbReference type="InterPro" id="IPR036291">
    <property type="entry name" value="NAD(P)-bd_dom_sf"/>
</dbReference>
<evidence type="ECO:0000256" key="1">
    <source>
        <dbReference type="ARBA" id="ARBA00022723"/>
    </source>
</evidence>
<feature type="domain" description="Alcohol dehydrogenase-like C-terminal" evidence="5">
    <location>
        <begin position="189"/>
        <end position="326"/>
    </location>
</feature>
<name>A0A937D0P7_9BURK</name>
<feature type="domain" description="Alcohol dehydrogenase-like N-terminal" evidence="6">
    <location>
        <begin position="27"/>
        <end position="144"/>
    </location>
</feature>
<evidence type="ECO:0000259" key="6">
    <source>
        <dbReference type="Pfam" id="PF08240"/>
    </source>
</evidence>
<comment type="similarity">
    <text evidence="4">Belongs to the zinc-containing alcohol dehydrogenase family.</text>
</comment>
<dbReference type="Proteomes" id="UP000613011">
    <property type="component" value="Unassembled WGS sequence"/>
</dbReference>